<accession>K9E069</accession>
<keyword evidence="2" id="KW-0804">Transcription</keyword>
<dbReference type="PATRIC" id="fig|883126.3.peg.432"/>
<dbReference type="PANTHER" id="PTHR43436">
    <property type="entry name" value="ARAC-FAMILY TRANSCRIPTIONAL REGULATOR"/>
    <property type="match status" value="1"/>
</dbReference>
<dbReference type="PROSITE" id="PS01124">
    <property type="entry name" value="HTH_ARAC_FAMILY_2"/>
    <property type="match status" value="1"/>
</dbReference>
<dbReference type="Gene3D" id="1.10.10.60">
    <property type="entry name" value="Homeodomain-like"/>
    <property type="match status" value="2"/>
</dbReference>
<dbReference type="InterPro" id="IPR009057">
    <property type="entry name" value="Homeodomain-like_sf"/>
</dbReference>
<keyword evidence="1" id="KW-0805">Transcription regulation</keyword>
<dbReference type="GO" id="GO:0043565">
    <property type="term" value="F:sequence-specific DNA binding"/>
    <property type="evidence" value="ECO:0007669"/>
    <property type="project" value="InterPro"/>
</dbReference>
<dbReference type="Pfam" id="PF12833">
    <property type="entry name" value="HTH_18"/>
    <property type="match status" value="1"/>
</dbReference>
<reference evidence="4 5" key="1">
    <citation type="submission" date="2012-09" db="EMBL/GenBank/DDBJ databases">
        <title>The Genome Sequence of Massilia timonae CCUG 45783.</title>
        <authorList>
            <consortium name="The Broad Institute Genome Sequencing Platform"/>
            <person name="Earl A."/>
            <person name="Ward D."/>
            <person name="Feldgarden M."/>
            <person name="Gevers D."/>
            <person name="Huys G."/>
            <person name="Walker B."/>
            <person name="Young S.K."/>
            <person name="Zeng Q."/>
            <person name="Gargeya S."/>
            <person name="Fitzgerald M."/>
            <person name="Haas B."/>
            <person name="Abouelleil A."/>
            <person name="Alvarado L."/>
            <person name="Arachchi H.M."/>
            <person name="Berlin A.M."/>
            <person name="Chapman S.B."/>
            <person name="Goldberg J."/>
            <person name="Griggs A."/>
            <person name="Gujja S."/>
            <person name="Hansen M."/>
            <person name="Howarth C."/>
            <person name="Imamovic A."/>
            <person name="Larimer J."/>
            <person name="McCowen C."/>
            <person name="Montmayeur A."/>
            <person name="Murphy C."/>
            <person name="Neiman D."/>
            <person name="Pearson M."/>
            <person name="Priest M."/>
            <person name="Roberts A."/>
            <person name="Saif S."/>
            <person name="Shea T."/>
            <person name="Sisk P."/>
            <person name="Sykes S."/>
            <person name="Wortman J."/>
            <person name="Nusbaum C."/>
            <person name="Birren B."/>
        </authorList>
    </citation>
    <scope>NUCLEOTIDE SEQUENCE [LARGE SCALE GENOMIC DNA]</scope>
    <source>
        <strain evidence="4 5">CCUG 45783</strain>
    </source>
</reference>
<dbReference type="Pfam" id="PF06719">
    <property type="entry name" value="AraC_N"/>
    <property type="match status" value="1"/>
</dbReference>
<dbReference type="eggNOG" id="COG2207">
    <property type="taxonomic scope" value="Bacteria"/>
</dbReference>
<dbReference type="InterPro" id="IPR009594">
    <property type="entry name" value="Tscrpt_reg_HTH_AraC_N"/>
</dbReference>
<comment type="caution">
    <text evidence="4">The sequence shown here is derived from an EMBL/GenBank/DDBJ whole genome shotgun (WGS) entry which is preliminary data.</text>
</comment>
<evidence type="ECO:0000256" key="2">
    <source>
        <dbReference type="ARBA" id="ARBA00023163"/>
    </source>
</evidence>
<protein>
    <recommendedName>
        <fullName evidence="3">HTH araC/xylS-type domain-containing protein</fullName>
    </recommendedName>
</protein>
<dbReference type="InterPro" id="IPR018060">
    <property type="entry name" value="HTH_AraC"/>
</dbReference>
<evidence type="ECO:0000259" key="3">
    <source>
        <dbReference type="PROSITE" id="PS01124"/>
    </source>
</evidence>
<name>K9E069_9BURK</name>
<evidence type="ECO:0000313" key="4">
    <source>
        <dbReference type="EMBL" id="EKU84272.1"/>
    </source>
</evidence>
<evidence type="ECO:0000256" key="1">
    <source>
        <dbReference type="ARBA" id="ARBA00023015"/>
    </source>
</evidence>
<evidence type="ECO:0000313" key="5">
    <source>
        <dbReference type="Proteomes" id="UP000009874"/>
    </source>
</evidence>
<feature type="domain" description="HTH araC/xylS-type" evidence="3">
    <location>
        <begin position="197"/>
        <end position="295"/>
    </location>
</feature>
<proteinExistence type="predicted"/>
<sequence>MGATMSGMDTRLLDAVLRHAQDNADAGGIARTPIPGLITIYSTGRTELSYQIPRPLACLVLQGSKHVTMGSQSFTFNAGDSLLIMADVPTVSQITQASAAAPYCALALDLSPEVIADLMTEIAVVEAGDEAPVRIEPTEDQLVDVTLRLMRMLERPASIPVLKGALIREFHYWLLAGRHGAAIRRLGLPDSQVRRIARAVALLRTNYAQRLPVEQLAKLAGMSPSSFHQHFRAVTSLTPLQFQKQLRLIEARRLMLAEGKNASNAAHAVGYESVQQFTREYGRMFGMPPVREVAAQARLHAAA</sequence>
<gene>
    <name evidence="4" type="ORF">HMPREF9710_00431</name>
</gene>
<dbReference type="GO" id="GO:0003700">
    <property type="term" value="F:DNA-binding transcription factor activity"/>
    <property type="evidence" value="ECO:0007669"/>
    <property type="project" value="InterPro"/>
</dbReference>
<dbReference type="EMBL" id="AGZI01000007">
    <property type="protein sequence ID" value="EKU84272.1"/>
    <property type="molecule type" value="Genomic_DNA"/>
</dbReference>
<dbReference type="STRING" id="47229.LO55_1096"/>
<keyword evidence="5" id="KW-1185">Reference proteome</keyword>
<dbReference type="PANTHER" id="PTHR43436:SF1">
    <property type="entry name" value="TRANSCRIPTIONAL REGULATORY PROTEIN"/>
    <property type="match status" value="1"/>
</dbReference>
<organism evidence="4 5">
    <name type="scientific">Massilia timonae CCUG 45783</name>
    <dbReference type="NCBI Taxonomy" id="883126"/>
    <lineage>
        <taxon>Bacteria</taxon>
        <taxon>Pseudomonadati</taxon>
        <taxon>Pseudomonadota</taxon>
        <taxon>Betaproteobacteria</taxon>
        <taxon>Burkholderiales</taxon>
        <taxon>Oxalobacteraceae</taxon>
        <taxon>Telluria group</taxon>
        <taxon>Massilia</taxon>
    </lineage>
</organism>
<dbReference type="HOGENOM" id="CLU_000445_100_0_4"/>
<dbReference type="AlphaFoldDB" id="K9E069"/>
<dbReference type="SUPFAM" id="SSF46689">
    <property type="entry name" value="Homeodomain-like"/>
    <property type="match status" value="2"/>
</dbReference>
<dbReference type="SMART" id="SM00342">
    <property type="entry name" value="HTH_ARAC"/>
    <property type="match status" value="1"/>
</dbReference>
<dbReference type="Proteomes" id="UP000009874">
    <property type="component" value="Unassembled WGS sequence"/>
</dbReference>